<dbReference type="InterPro" id="IPR004919">
    <property type="entry name" value="GmrSD_N"/>
</dbReference>
<dbReference type="RefSeq" id="WP_151108195.1">
    <property type="nucleotide sequence ID" value="NZ_WAEM01000007.1"/>
</dbReference>
<protein>
    <submittedName>
        <fullName evidence="2">DUF262 domain-containing protein</fullName>
    </submittedName>
</protein>
<reference evidence="2 3" key="1">
    <citation type="submission" date="2019-09" db="EMBL/GenBank/DDBJ databases">
        <title>Flavobacterium sp. nov., isolated from glacier ice.</title>
        <authorList>
            <person name="Liu Q."/>
        </authorList>
    </citation>
    <scope>NUCLEOTIDE SEQUENCE [LARGE SCALE GENOMIC DNA]</scope>
    <source>
        <strain evidence="2 3">NBRC 112527</strain>
    </source>
</reference>
<dbReference type="Proteomes" id="UP000490922">
    <property type="component" value="Unassembled WGS sequence"/>
</dbReference>
<feature type="domain" description="GmrSD restriction endonucleases N-terminal" evidence="1">
    <location>
        <begin position="19"/>
        <end position="252"/>
    </location>
</feature>
<evidence type="ECO:0000313" key="2">
    <source>
        <dbReference type="EMBL" id="KAB1154792.1"/>
    </source>
</evidence>
<organism evidence="2 3">
    <name type="scientific">Flavobacterium luteum</name>
    <dbReference type="NCBI Taxonomy" id="2026654"/>
    <lineage>
        <taxon>Bacteria</taxon>
        <taxon>Pseudomonadati</taxon>
        <taxon>Bacteroidota</taxon>
        <taxon>Flavobacteriia</taxon>
        <taxon>Flavobacteriales</taxon>
        <taxon>Flavobacteriaceae</taxon>
        <taxon>Flavobacterium</taxon>
    </lineage>
</organism>
<accession>A0A7J5AB49</accession>
<proteinExistence type="predicted"/>
<sequence length="825" mass="97488">MENNNTLETQSGERLTFFQLFDEKEYHIEIPIIQRDYAQGRKASFEVRDLFLDALYNYLEENKKHRDLDFVYGSLIDNDNKNDIKFIPLDGQQRLTTLFLLHWYLANKDGQLDLFKDKLQKGNKSKFTYETRTSSREFCDALLLNDIELEELLPPDKNQKNSLSKTIKDSSWYFLSWGNDPTIKSMLVMLDAIHNKFNNADNFFDRLISPDNPVITFQFLNLKEFKLTDDLYIKMNARGKSLTDFENFKAKFEQHIKDLEFKTAPKFKLLFNDIEKKVTVQEYFSHKIDTDWANLFWNYRDPIKNIYDDQLMNFIRAFAINHLAAKPNEDFDLTNLKYLLDRQNDNISFQKYIELKCFDEKFILELIKILDYLKNEDNTIRLYLKSSQYYDETDTFINIVNNSFKDAAYSYRIKFYAFCQYLNKFETTVGLEEWLRVISNLTENTAPYNNETEFRRSIRAVEYLLQIANTIITNLSLDTLKVDGFNEYQVKEEVIKAKLILKDDNWAKLIYNTEYELKYFSCQLTFILYFSGIEDVISNINNWTTKENDELFNSFKKYVTIAKGVFSSGGLRKFNNHLWQRALLSKGNYLISEGSNSSFLINNDRDISWKRLLLADKDGGKPKRIFVKQVFDDIDFNILDVEKGLKAIVANSLKTVTGWRNKFIKTPSLFNFLGAKQYIRYKSDNEIYLLAGERMSGSHTELFTYSYFLENLENKSFPPFNKCAYYAISGEADEPCIYLKDWLFKKSNYELDITYDTVNKKYNLSFFYVKSKTFDTEIVEILSSNDFIKSSDYEAYDLLLSEKDLQKSLIKLCNEFQLLNDSTNE</sequence>
<gene>
    <name evidence="2" type="ORF">F6464_12135</name>
</gene>
<dbReference type="EMBL" id="WAEM01000007">
    <property type="protein sequence ID" value="KAB1154792.1"/>
    <property type="molecule type" value="Genomic_DNA"/>
</dbReference>
<dbReference type="AlphaFoldDB" id="A0A7J5AB49"/>
<evidence type="ECO:0000313" key="3">
    <source>
        <dbReference type="Proteomes" id="UP000490922"/>
    </source>
</evidence>
<name>A0A7J5AB49_9FLAO</name>
<evidence type="ECO:0000259" key="1">
    <source>
        <dbReference type="Pfam" id="PF03235"/>
    </source>
</evidence>
<keyword evidence="3" id="KW-1185">Reference proteome</keyword>
<dbReference type="OrthoDB" id="3654724at2"/>
<comment type="caution">
    <text evidence="2">The sequence shown here is derived from an EMBL/GenBank/DDBJ whole genome shotgun (WGS) entry which is preliminary data.</text>
</comment>
<dbReference type="Pfam" id="PF03235">
    <property type="entry name" value="GmrSD_N"/>
    <property type="match status" value="1"/>
</dbReference>